<comment type="caution">
    <text evidence="2">The sequence shown here is derived from an EMBL/GenBank/DDBJ whole genome shotgun (WGS) entry which is preliminary data.</text>
</comment>
<organism evidence="2 3">
    <name type="scientific">Cymbomonas tetramitiformis</name>
    <dbReference type="NCBI Taxonomy" id="36881"/>
    <lineage>
        <taxon>Eukaryota</taxon>
        <taxon>Viridiplantae</taxon>
        <taxon>Chlorophyta</taxon>
        <taxon>Pyramimonadophyceae</taxon>
        <taxon>Pyramimonadales</taxon>
        <taxon>Pyramimonadaceae</taxon>
        <taxon>Cymbomonas</taxon>
    </lineage>
</organism>
<gene>
    <name evidence="2" type="ORF">CYMTET_18926</name>
</gene>
<keyword evidence="3" id="KW-1185">Reference proteome</keyword>
<protein>
    <submittedName>
        <fullName evidence="2">Uncharacterized protein</fullName>
    </submittedName>
</protein>
<dbReference type="EMBL" id="LGRX02008788">
    <property type="protein sequence ID" value="KAK3272793.1"/>
    <property type="molecule type" value="Genomic_DNA"/>
</dbReference>
<evidence type="ECO:0000313" key="3">
    <source>
        <dbReference type="Proteomes" id="UP001190700"/>
    </source>
</evidence>
<proteinExistence type="predicted"/>
<evidence type="ECO:0000313" key="2">
    <source>
        <dbReference type="EMBL" id="KAK3272793.1"/>
    </source>
</evidence>
<evidence type="ECO:0000256" key="1">
    <source>
        <dbReference type="SAM" id="MobiDB-lite"/>
    </source>
</evidence>
<accession>A0AAE0L5G5</accession>
<feature type="region of interest" description="Disordered" evidence="1">
    <location>
        <begin position="266"/>
        <end position="292"/>
    </location>
</feature>
<reference evidence="2 3" key="1">
    <citation type="journal article" date="2015" name="Genome Biol. Evol.">
        <title>Comparative Genomics of a Bacterivorous Green Alga Reveals Evolutionary Causalities and Consequences of Phago-Mixotrophic Mode of Nutrition.</title>
        <authorList>
            <person name="Burns J.A."/>
            <person name="Paasch A."/>
            <person name="Narechania A."/>
            <person name="Kim E."/>
        </authorList>
    </citation>
    <scope>NUCLEOTIDE SEQUENCE [LARGE SCALE GENOMIC DNA]</scope>
    <source>
        <strain evidence="2 3">PLY_AMNH</strain>
    </source>
</reference>
<feature type="compositionally biased region" description="Acidic residues" evidence="1">
    <location>
        <begin position="269"/>
        <end position="285"/>
    </location>
</feature>
<dbReference type="AlphaFoldDB" id="A0AAE0L5G5"/>
<name>A0AAE0L5G5_9CHLO</name>
<dbReference type="Proteomes" id="UP001190700">
    <property type="component" value="Unassembled WGS sequence"/>
</dbReference>
<sequence>MVPKRVSGLLTECVMVALGRMRVDPEAYKLFFFASASQKPHTGREQALERRQVSPEDLAGYKHYTLLYVKSEEDTRHEDPLGALHLAAPLQTVLERVQERHPVDGMPGARGEMGFIAILGVPVEKAEVVSKEMLKKVEELFAILPNKLGHAQAGGGGGNWRFFIHHKLRRVVFEVATSAYPLTLALHDDFAGHLAYSPNHGTDVAVLDAEGPGQRVLFDVATMQPISEAYLRAAMMAPGAAARKVEKNEVMSGNRRFRERRYVDANVGAEEEVDDDGGEDEDEEAALGSSMG</sequence>